<reference evidence="1 2" key="1">
    <citation type="submission" date="2016-03" db="EMBL/GenBank/DDBJ databases">
        <title>Comparative genomics of 54 Lactobacillus plantarum strains reveals genomic uncoupling from niche constraints.</title>
        <authorList>
            <person name="Martino M.E."/>
        </authorList>
    </citation>
    <scope>NUCLEOTIDE SEQUENCE [LARGE SCALE GENOMIC DNA]</scope>
    <source>
        <strain evidence="1 2">Nizo2260</strain>
    </source>
</reference>
<dbReference type="RefSeq" id="WP_339981202.1">
    <property type="nucleotide sequence ID" value="NZ_JAAOLJ010000014.1"/>
</dbReference>
<gene>
    <name evidence="1" type="ORF">Nizo2260_0822</name>
</gene>
<accession>A0AB34Y7M4</accession>
<evidence type="ECO:0000313" key="1">
    <source>
        <dbReference type="EMBL" id="KZU07281.1"/>
    </source>
</evidence>
<dbReference type="AlphaFoldDB" id="A0AB34Y7M4"/>
<comment type="caution">
    <text evidence="1">The sequence shown here is derived from an EMBL/GenBank/DDBJ whole genome shotgun (WGS) entry which is preliminary data.</text>
</comment>
<proteinExistence type="predicted"/>
<dbReference type="EMBL" id="LUWI01000010">
    <property type="protein sequence ID" value="KZU07281.1"/>
    <property type="molecule type" value="Genomic_DNA"/>
</dbReference>
<organism evidence="1 2">
    <name type="scientific">Lactiplantibacillus plantarum</name>
    <name type="common">Lactobacillus plantarum</name>
    <dbReference type="NCBI Taxonomy" id="1590"/>
    <lineage>
        <taxon>Bacteria</taxon>
        <taxon>Bacillati</taxon>
        <taxon>Bacillota</taxon>
        <taxon>Bacilli</taxon>
        <taxon>Lactobacillales</taxon>
        <taxon>Lactobacillaceae</taxon>
        <taxon>Lactiplantibacillus</taxon>
    </lineage>
</organism>
<sequence length="58" mass="7013">MRKGSYKPFEEWRAKQNTCYRVQPVTDTKLKNNQIKLHVYGTSRKNLWQQLKGTFTHE</sequence>
<evidence type="ECO:0000313" key="2">
    <source>
        <dbReference type="Proteomes" id="UP000076989"/>
    </source>
</evidence>
<dbReference type="Proteomes" id="UP000076989">
    <property type="component" value="Unassembled WGS sequence"/>
</dbReference>
<name>A0AB34Y7M4_LACPN</name>
<protein>
    <submittedName>
        <fullName evidence="1">Uncharacterized protein</fullName>
    </submittedName>
</protein>